<keyword evidence="1" id="KW-1133">Transmembrane helix</keyword>
<protein>
    <submittedName>
        <fullName evidence="3">Acyltransferase</fullName>
        <ecNumber evidence="3">2.3.-.-</ecNumber>
    </submittedName>
</protein>
<feature type="domain" description="Acyltransferase 3" evidence="2">
    <location>
        <begin position="24"/>
        <end position="366"/>
    </location>
</feature>
<reference evidence="3 4" key="1">
    <citation type="submission" date="2023-08" db="EMBL/GenBank/DDBJ databases">
        <title>Nocardioides seae sp. nov., a bacterium isolated from a soil.</title>
        <authorList>
            <person name="Wang X."/>
        </authorList>
    </citation>
    <scope>NUCLEOTIDE SEQUENCE [LARGE SCALE GENOMIC DNA]</scope>
    <source>
        <strain evidence="3 4">YZH12</strain>
    </source>
</reference>
<feature type="transmembrane region" description="Helical" evidence="1">
    <location>
        <begin position="346"/>
        <end position="366"/>
    </location>
</feature>
<keyword evidence="3" id="KW-0808">Transferase</keyword>
<feature type="transmembrane region" description="Helical" evidence="1">
    <location>
        <begin position="60"/>
        <end position="83"/>
    </location>
</feature>
<feature type="transmembrane region" description="Helical" evidence="1">
    <location>
        <begin position="188"/>
        <end position="211"/>
    </location>
</feature>
<evidence type="ECO:0000256" key="1">
    <source>
        <dbReference type="SAM" id="Phobius"/>
    </source>
</evidence>
<name>A0ABU3PVD0_9ACTN</name>
<evidence type="ECO:0000259" key="2">
    <source>
        <dbReference type="Pfam" id="PF01757"/>
    </source>
</evidence>
<keyword evidence="4" id="KW-1185">Reference proteome</keyword>
<dbReference type="EMBL" id="JAVYII010000003">
    <property type="protein sequence ID" value="MDT9593183.1"/>
    <property type="molecule type" value="Genomic_DNA"/>
</dbReference>
<sequence length="399" mass="43050">MSTPTTTAPRQGTTAPGAVRYPLGWLRALAALSVVTFHAYQWNRTGPEGTWPLGGGLHQLMTGTDLFVDLFFVLSGFVLWVPVARAVLDGADGRPGWVVLVRRLARLLPLYVTVVLVVWAATNPSLPGHWQDLVLHLTFTHVYSDTYIFWTNGPAWSLAVEFHFYVLVALAIPVVRRLARRAHERGQRLLLTSALPALLVAVGVGYTWWVTQVLHPDPTDWSVLFSPVGKAADFGVGMLLAVAAAAGVRLRAGARGLLAVAGVAALVLLAASRPHDVDGLWWHPAYALAITAALAAIVLHDGPWPTWMSWGPLAWLGGLGYGIYLIHEPVMRLLGWLGLLPEPAAGLVFVVTAAVVAVPTVALAWLSSRTVEAAGADLLALIEADGRRRDYYAHLGREV</sequence>
<dbReference type="InterPro" id="IPR050879">
    <property type="entry name" value="Acyltransferase_3"/>
</dbReference>
<proteinExistence type="predicted"/>
<evidence type="ECO:0000313" key="3">
    <source>
        <dbReference type="EMBL" id="MDT9593183.1"/>
    </source>
</evidence>
<keyword evidence="1" id="KW-0472">Membrane</keyword>
<organism evidence="3 4">
    <name type="scientific">Nocardioides imazamoxiresistens</name>
    <dbReference type="NCBI Taxonomy" id="3231893"/>
    <lineage>
        <taxon>Bacteria</taxon>
        <taxon>Bacillati</taxon>
        <taxon>Actinomycetota</taxon>
        <taxon>Actinomycetes</taxon>
        <taxon>Propionibacteriales</taxon>
        <taxon>Nocardioidaceae</taxon>
        <taxon>Nocardioides</taxon>
    </lineage>
</organism>
<dbReference type="Proteomes" id="UP001268542">
    <property type="component" value="Unassembled WGS sequence"/>
</dbReference>
<dbReference type="InterPro" id="IPR002656">
    <property type="entry name" value="Acyl_transf_3_dom"/>
</dbReference>
<feature type="transmembrane region" description="Helical" evidence="1">
    <location>
        <begin position="307"/>
        <end position="326"/>
    </location>
</feature>
<dbReference type="PANTHER" id="PTHR23028">
    <property type="entry name" value="ACETYLTRANSFERASE"/>
    <property type="match status" value="1"/>
</dbReference>
<feature type="transmembrane region" description="Helical" evidence="1">
    <location>
        <begin position="231"/>
        <end position="250"/>
    </location>
</feature>
<dbReference type="PANTHER" id="PTHR23028:SF53">
    <property type="entry name" value="ACYL_TRANSF_3 DOMAIN-CONTAINING PROTEIN"/>
    <property type="match status" value="1"/>
</dbReference>
<dbReference type="RefSeq" id="WP_315732616.1">
    <property type="nucleotide sequence ID" value="NZ_JAVYII010000003.1"/>
</dbReference>
<evidence type="ECO:0000313" key="4">
    <source>
        <dbReference type="Proteomes" id="UP001268542"/>
    </source>
</evidence>
<feature type="transmembrane region" description="Helical" evidence="1">
    <location>
        <begin position="257"/>
        <end position="274"/>
    </location>
</feature>
<comment type="caution">
    <text evidence="3">The sequence shown here is derived from an EMBL/GenBank/DDBJ whole genome shotgun (WGS) entry which is preliminary data.</text>
</comment>
<feature type="transmembrane region" description="Helical" evidence="1">
    <location>
        <begin position="280"/>
        <end position="300"/>
    </location>
</feature>
<keyword evidence="1" id="KW-0812">Transmembrane</keyword>
<keyword evidence="3" id="KW-0012">Acyltransferase</keyword>
<gene>
    <name evidence="3" type="ORF">RDV89_08895</name>
</gene>
<feature type="transmembrane region" description="Helical" evidence="1">
    <location>
        <begin position="104"/>
        <end position="122"/>
    </location>
</feature>
<feature type="transmembrane region" description="Helical" evidence="1">
    <location>
        <begin position="155"/>
        <end position="176"/>
    </location>
</feature>
<accession>A0ABU3PVD0</accession>
<dbReference type="Pfam" id="PF01757">
    <property type="entry name" value="Acyl_transf_3"/>
    <property type="match status" value="1"/>
</dbReference>
<dbReference type="EC" id="2.3.-.-" evidence="3"/>
<feature type="transmembrane region" description="Helical" evidence="1">
    <location>
        <begin position="21"/>
        <end position="40"/>
    </location>
</feature>
<dbReference type="GO" id="GO:0016746">
    <property type="term" value="F:acyltransferase activity"/>
    <property type="evidence" value="ECO:0007669"/>
    <property type="project" value="UniProtKB-KW"/>
</dbReference>